<feature type="transmembrane region" description="Helical" evidence="1">
    <location>
        <begin position="87"/>
        <end position="103"/>
    </location>
</feature>
<feature type="transmembrane region" description="Helical" evidence="1">
    <location>
        <begin position="141"/>
        <end position="162"/>
    </location>
</feature>
<accession>A0A1T5KRP0</accession>
<proteinExistence type="predicted"/>
<dbReference type="Proteomes" id="UP000189777">
    <property type="component" value="Unassembled WGS sequence"/>
</dbReference>
<feature type="transmembrane region" description="Helical" evidence="1">
    <location>
        <begin position="109"/>
        <end position="129"/>
    </location>
</feature>
<dbReference type="AlphaFoldDB" id="A0A1T5KRP0"/>
<evidence type="ECO:0000256" key="1">
    <source>
        <dbReference type="SAM" id="Phobius"/>
    </source>
</evidence>
<gene>
    <name evidence="2" type="ORF">SAMN04324258_2316</name>
</gene>
<dbReference type="RefSeq" id="WP_079574646.1">
    <property type="nucleotide sequence ID" value="NZ_FUZQ01000004.1"/>
</dbReference>
<dbReference type="OrthoDB" id="4269664at2"/>
<reference evidence="2 3" key="1">
    <citation type="submission" date="2017-02" db="EMBL/GenBank/DDBJ databases">
        <authorList>
            <person name="Peterson S.W."/>
        </authorList>
    </citation>
    <scope>NUCLEOTIDE SEQUENCE [LARGE SCALE GENOMIC DNA]</scope>
    <source>
        <strain evidence="2 3">DSM 21481</strain>
    </source>
</reference>
<sequence>MTDHTKPKPRDETSTELAPGARNYRSGVGLAVALIAYIGAVVTANVVTARMGLVPVGFGLLVPAGTYAAGAALLARDFVHRHGGRRWALGAIGVAAILSWFMSTPEIAIASVAAFLIAELVDLVIFSAVRRRGFIRAALTSNLVSAPLDTIVFLVLAGFPLTVDTVLGQMVGKLLWATALPLAVYALVRWIRERRQAV</sequence>
<dbReference type="EMBL" id="FUZQ01000004">
    <property type="protein sequence ID" value="SKC66330.1"/>
    <property type="molecule type" value="Genomic_DNA"/>
</dbReference>
<feature type="transmembrane region" description="Helical" evidence="1">
    <location>
        <begin position="174"/>
        <end position="191"/>
    </location>
</feature>
<dbReference type="STRING" id="526729.SAMN04324258_2316"/>
<keyword evidence="3" id="KW-1185">Reference proteome</keyword>
<keyword evidence="1" id="KW-0812">Transmembrane</keyword>
<evidence type="ECO:0000313" key="2">
    <source>
        <dbReference type="EMBL" id="SKC66330.1"/>
    </source>
</evidence>
<keyword evidence="1" id="KW-0472">Membrane</keyword>
<evidence type="ECO:0008006" key="4">
    <source>
        <dbReference type="Google" id="ProtNLM"/>
    </source>
</evidence>
<feature type="transmembrane region" description="Helical" evidence="1">
    <location>
        <begin position="27"/>
        <end position="47"/>
    </location>
</feature>
<keyword evidence="1" id="KW-1133">Transmembrane helix</keyword>
<dbReference type="InterPro" id="IPR003744">
    <property type="entry name" value="YhhQ"/>
</dbReference>
<dbReference type="Pfam" id="PF02592">
    <property type="entry name" value="Vut_1"/>
    <property type="match status" value="1"/>
</dbReference>
<name>A0A1T5KRP0_9MICO</name>
<protein>
    <recommendedName>
        <fullName evidence="4">Queuosine precursor transporter</fullName>
    </recommendedName>
</protein>
<evidence type="ECO:0000313" key="3">
    <source>
        <dbReference type="Proteomes" id="UP000189777"/>
    </source>
</evidence>
<organism evidence="2 3">
    <name type="scientific">Krasilnikoviella flava</name>
    <dbReference type="NCBI Taxonomy" id="526729"/>
    <lineage>
        <taxon>Bacteria</taxon>
        <taxon>Bacillati</taxon>
        <taxon>Actinomycetota</taxon>
        <taxon>Actinomycetes</taxon>
        <taxon>Micrococcales</taxon>
        <taxon>Promicromonosporaceae</taxon>
        <taxon>Krasilnikoviella</taxon>
    </lineage>
</organism>
<feature type="transmembrane region" description="Helical" evidence="1">
    <location>
        <begin position="53"/>
        <end position="75"/>
    </location>
</feature>